<sequence>MARKLHFVAYLKAGPSASYPSTWRHPSASLDDLFRPERWEHIARTLEAPRFDAFFFADGLGMPDLYKDRFNDYLDRGGQLSLRDPMGLPPLARARSISGWG</sequence>
<accession>A0A917KE27</accession>
<dbReference type="Gene3D" id="3.20.20.30">
    <property type="entry name" value="Luciferase-like domain"/>
    <property type="match status" value="1"/>
</dbReference>
<comment type="caution">
    <text evidence="1">The sequence shown here is derived from an EMBL/GenBank/DDBJ whole genome shotgun (WGS) entry which is preliminary data.</text>
</comment>
<name>A0A917KE27_9PROT</name>
<dbReference type="SUPFAM" id="SSF51679">
    <property type="entry name" value="Bacterial luciferase-like"/>
    <property type="match status" value="1"/>
</dbReference>
<dbReference type="Proteomes" id="UP000661507">
    <property type="component" value="Unassembled WGS sequence"/>
</dbReference>
<dbReference type="InterPro" id="IPR036661">
    <property type="entry name" value="Luciferase-like_sf"/>
</dbReference>
<proteinExistence type="predicted"/>
<protein>
    <submittedName>
        <fullName evidence="1">Uncharacterized protein</fullName>
    </submittedName>
</protein>
<reference evidence="1" key="1">
    <citation type="journal article" date="2014" name="Int. J. Syst. Evol. Microbiol.">
        <title>Complete genome sequence of Corynebacterium casei LMG S-19264T (=DSM 44701T), isolated from a smear-ripened cheese.</title>
        <authorList>
            <consortium name="US DOE Joint Genome Institute (JGI-PGF)"/>
            <person name="Walter F."/>
            <person name="Albersmeier A."/>
            <person name="Kalinowski J."/>
            <person name="Ruckert C."/>
        </authorList>
    </citation>
    <scope>NUCLEOTIDE SEQUENCE</scope>
    <source>
        <strain evidence="1">CGMCC 1.3617</strain>
    </source>
</reference>
<dbReference type="GO" id="GO:0016705">
    <property type="term" value="F:oxidoreductase activity, acting on paired donors, with incorporation or reduction of molecular oxygen"/>
    <property type="evidence" value="ECO:0007669"/>
    <property type="project" value="InterPro"/>
</dbReference>
<dbReference type="AlphaFoldDB" id="A0A917KE27"/>
<keyword evidence="2" id="KW-1185">Reference proteome</keyword>
<evidence type="ECO:0000313" key="1">
    <source>
        <dbReference type="EMBL" id="GGJ07625.1"/>
    </source>
</evidence>
<organism evidence="1 2">
    <name type="scientific">Neoroseomonas lacus</name>
    <dbReference type="NCBI Taxonomy" id="287609"/>
    <lineage>
        <taxon>Bacteria</taxon>
        <taxon>Pseudomonadati</taxon>
        <taxon>Pseudomonadota</taxon>
        <taxon>Alphaproteobacteria</taxon>
        <taxon>Acetobacterales</taxon>
        <taxon>Acetobacteraceae</taxon>
        <taxon>Neoroseomonas</taxon>
    </lineage>
</organism>
<reference evidence="1" key="2">
    <citation type="submission" date="2020-09" db="EMBL/GenBank/DDBJ databases">
        <authorList>
            <person name="Sun Q."/>
            <person name="Zhou Y."/>
        </authorList>
    </citation>
    <scope>NUCLEOTIDE SEQUENCE</scope>
    <source>
        <strain evidence="1">CGMCC 1.3617</strain>
    </source>
</reference>
<dbReference type="EMBL" id="BMKW01000003">
    <property type="protein sequence ID" value="GGJ07625.1"/>
    <property type="molecule type" value="Genomic_DNA"/>
</dbReference>
<gene>
    <name evidence="1" type="ORF">GCM10011320_13240</name>
</gene>
<evidence type="ECO:0000313" key="2">
    <source>
        <dbReference type="Proteomes" id="UP000661507"/>
    </source>
</evidence>